<keyword evidence="3" id="KW-1185">Reference proteome</keyword>
<name>A0A5C5ZKN6_9BACT</name>
<dbReference type="EMBL" id="SJPQ01000003">
    <property type="protein sequence ID" value="TWT87607.1"/>
    <property type="molecule type" value="Genomic_DNA"/>
</dbReference>
<proteinExistence type="predicted"/>
<sequence length="457" mass="48609" precursor="true">MHHEPSILRFARFLATAMLAVAACFQAATARAVIVDELVGPGDYSPINTTAPADDPGWYNVPDDRSAVYLGNQWVLTATHTGQGASGSVTLNGSSYEVIPETLTLLSNPSSYSGTSLSADSDIAMYRIKTNSVTGLAPEDNDPTLIKEITIASEAPAVNDEFLTIGYGRTRVTNPSDPNGIYHWDASWAETSEAAATYHGYRINVNNQSPTLHTKTWGVNQVDRDSERESGTDSDNNVVISVGLAGRHAITIISEFDSASYGGSSFQVSQYEAMLASNDSGGPVFLKIDDGGGQSHWELIGVNHAVFPYSQQGQPGNRVAFGNHFAFTDLSVSHYRNQITDMLADDVYSVIGDANLDGSVTGEIVGGVATGDLAAIVDNWGHVEAEANIYSWQRGDMNQDGRTDIADFGVLRSELGGSISMSSFAALVGDFSIVPEPATGALALLTLSVLAGRRRRG</sequence>
<dbReference type="SUPFAM" id="SSF50494">
    <property type="entry name" value="Trypsin-like serine proteases"/>
    <property type="match status" value="1"/>
</dbReference>
<feature type="signal peptide" evidence="1">
    <location>
        <begin position="1"/>
        <end position="22"/>
    </location>
</feature>
<dbReference type="Gene3D" id="2.40.10.10">
    <property type="entry name" value="Trypsin-like serine proteases"/>
    <property type="match status" value="1"/>
</dbReference>
<evidence type="ECO:0008006" key="4">
    <source>
        <dbReference type="Google" id="ProtNLM"/>
    </source>
</evidence>
<dbReference type="RefSeq" id="WP_146401888.1">
    <property type="nucleotide sequence ID" value="NZ_SJPQ01000003.1"/>
</dbReference>
<dbReference type="OrthoDB" id="284187at2"/>
<dbReference type="GO" id="GO:0000272">
    <property type="term" value="P:polysaccharide catabolic process"/>
    <property type="evidence" value="ECO:0007669"/>
    <property type="project" value="InterPro"/>
</dbReference>
<evidence type="ECO:0000256" key="1">
    <source>
        <dbReference type="SAM" id="SignalP"/>
    </source>
</evidence>
<accession>A0A5C5ZKN6</accession>
<evidence type="ECO:0000313" key="3">
    <source>
        <dbReference type="Proteomes" id="UP000315440"/>
    </source>
</evidence>
<gene>
    <name evidence="2" type="ORF">Mal64_31490</name>
</gene>
<organism evidence="2 3">
    <name type="scientific">Pseudobythopirellula maris</name>
    <dbReference type="NCBI Taxonomy" id="2527991"/>
    <lineage>
        <taxon>Bacteria</taxon>
        <taxon>Pseudomonadati</taxon>
        <taxon>Planctomycetota</taxon>
        <taxon>Planctomycetia</taxon>
        <taxon>Pirellulales</taxon>
        <taxon>Lacipirellulaceae</taxon>
        <taxon>Pseudobythopirellula</taxon>
    </lineage>
</organism>
<dbReference type="AlphaFoldDB" id="A0A5C5ZKN6"/>
<dbReference type="InterPro" id="IPR043504">
    <property type="entry name" value="Peptidase_S1_PA_chymotrypsin"/>
</dbReference>
<dbReference type="InterPro" id="IPR009003">
    <property type="entry name" value="Peptidase_S1_PA"/>
</dbReference>
<reference evidence="2 3" key="1">
    <citation type="submission" date="2019-02" db="EMBL/GenBank/DDBJ databases">
        <title>Deep-cultivation of Planctomycetes and their phenomic and genomic characterization uncovers novel biology.</title>
        <authorList>
            <person name="Wiegand S."/>
            <person name="Jogler M."/>
            <person name="Boedeker C."/>
            <person name="Pinto D."/>
            <person name="Vollmers J."/>
            <person name="Rivas-Marin E."/>
            <person name="Kohn T."/>
            <person name="Peeters S.H."/>
            <person name="Heuer A."/>
            <person name="Rast P."/>
            <person name="Oberbeckmann S."/>
            <person name="Bunk B."/>
            <person name="Jeske O."/>
            <person name="Meyerdierks A."/>
            <person name="Storesund J.E."/>
            <person name="Kallscheuer N."/>
            <person name="Luecker S."/>
            <person name="Lage O.M."/>
            <person name="Pohl T."/>
            <person name="Merkel B.J."/>
            <person name="Hornburger P."/>
            <person name="Mueller R.-W."/>
            <person name="Bruemmer F."/>
            <person name="Labrenz M."/>
            <person name="Spormann A.M."/>
            <person name="Op Den Camp H."/>
            <person name="Overmann J."/>
            <person name="Amann R."/>
            <person name="Jetten M.S.M."/>
            <person name="Mascher T."/>
            <person name="Medema M.H."/>
            <person name="Devos D.P."/>
            <person name="Kaster A.-K."/>
            <person name="Ovreas L."/>
            <person name="Rohde M."/>
            <person name="Galperin M.Y."/>
            <person name="Jogler C."/>
        </authorList>
    </citation>
    <scope>NUCLEOTIDE SEQUENCE [LARGE SCALE GENOMIC DNA]</scope>
    <source>
        <strain evidence="2 3">Mal64</strain>
    </source>
</reference>
<protein>
    <recommendedName>
        <fullName evidence="4">PEP-CTERM protein-sorting domain-containing protein</fullName>
    </recommendedName>
</protein>
<feature type="chain" id="PRO_5022976000" description="PEP-CTERM protein-sorting domain-containing protein" evidence="1">
    <location>
        <begin position="23"/>
        <end position="457"/>
    </location>
</feature>
<dbReference type="Proteomes" id="UP000315440">
    <property type="component" value="Unassembled WGS sequence"/>
</dbReference>
<dbReference type="InterPro" id="IPR036439">
    <property type="entry name" value="Dockerin_dom_sf"/>
</dbReference>
<keyword evidence="1" id="KW-0732">Signal</keyword>
<evidence type="ECO:0000313" key="2">
    <source>
        <dbReference type="EMBL" id="TWT87607.1"/>
    </source>
</evidence>
<comment type="caution">
    <text evidence="2">The sequence shown here is derived from an EMBL/GenBank/DDBJ whole genome shotgun (WGS) entry which is preliminary data.</text>
</comment>
<dbReference type="Gene3D" id="1.10.1330.10">
    <property type="entry name" value="Dockerin domain"/>
    <property type="match status" value="1"/>
</dbReference>